<dbReference type="PANTHER" id="PTHR48107:SF16">
    <property type="entry name" value="NADPH-DEPENDENT ALDEHYDE REDUCTASE 1, CHLOROPLASTIC"/>
    <property type="match status" value="1"/>
</dbReference>
<evidence type="ECO:0000313" key="4">
    <source>
        <dbReference type="EMBL" id="MCK7595243.1"/>
    </source>
</evidence>
<dbReference type="InterPro" id="IPR036291">
    <property type="entry name" value="NAD(P)-bd_dom_sf"/>
</dbReference>
<dbReference type="PROSITE" id="PS00061">
    <property type="entry name" value="ADH_SHORT"/>
    <property type="match status" value="1"/>
</dbReference>
<reference evidence="4" key="1">
    <citation type="submission" date="2022-04" db="EMBL/GenBank/DDBJ databases">
        <title>Lysobacter sp. CAU 1642 isolated from sea sand.</title>
        <authorList>
            <person name="Kim W."/>
        </authorList>
    </citation>
    <scope>NUCLEOTIDE SEQUENCE</scope>
    <source>
        <strain evidence="4">CAU 1642</strain>
    </source>
</reference>
<feature type="region of interest" description="Disordered" evidence="3">
    <location>
        <begin position="1"/>
        <end position="70"/>
    </location>
</feature>
<dbReference type="EMBL" id="JALNMH010000015">
    <property type="protein sequence ID" value="MCK7595243.1"/>
    <property type="molecule type" value="Genomic_DNA"/>
</dbReference>
<gene>
    <name evidence="4" type="ORF">M0G41_16405</name>
</gene>
<keyword evidence="5" id="KW-1185">Reference proteome</keyword>
<name>A0ABT0GLF4_9GAMM</name>
<protein>
    <submittedName>
        <fullName evidence="4">SDR family oxidoreductase</fullName>
    </submittedName>
</protein>
<dbReference type="Pfam" id="PF13561">
    <property type="entry name" value="adh_short_C2"/>
    <property type="match status" value="1"/>
</dbReference>
<accession>A0ABT0GLF4</accession>
<dbReference type="Proteomes" id="UP001431449">
    <property type="component" value="Unassembled WGS sequence"/>
</dbReference>
<keyword evidence="2" id="KW-0560">Oxidoreductase</keyword>
<dbReference type="SUPFAM" id="SSF51735">
    <property type="entry name" value="NAD(P)-binding Rossmann-fold domains"/>
    <property type="match status" value="1"/>
</dbReference>
<sequence length="336" mass="35543">MRTKNSRPSGDSGPQLAEQAAARHRALQEEAMSRNGTGGNGADNDDKPVQAGSRTQPENPLPGQHLDKPGSEAELKLAPRFKAPDYQGSGKLEGRVALITGGDSGIGRAVAVLYAREGADVAVVYLNEHEDAQETARHVAKEGRRCLLIPGDVSSREFCDEAVARAVAEFGRIDVLVNNAAFQQHVERIEDLSDAQIEETFRTNIFAYLYFARACVPHMGAGSAIVNCGSVTGLDGSGGLLDYSATKGAIHALTRSLAKQLLPRSIRVNAVAPGPVWTPLNPADREADDVAEFGADSGMGRPAQPEELSPAFVFLAAPCCSSYITGIVLPVTGEPD</sequence>
<comment type="caution">
    <text evidence="4">The sequence shown here is derived from an EMBL/GenBank/DDBJ whole genome shotgun (WGS) entry which is preliminary data.</text>
</comment>
<dbReference type="Gene3D" id="3.40.50.720">
    <property type="entry name" value="NAD(P)-binding Rossmann-like Domain"/>
    <property type="match status" value="1"/>
</dbReference>
<dbReference type="RefSeq" id="WP_248211052.1">
    <property type="nucleotide sequence ID" value="NZ_JALNMH010000015.1"/>
</dbReference>
<dbReference type="PRINTS" id="PR00080">
    <property type="entry name" value="SDRFAMILY"/>
</dbReference>
<dbReference type="InterPro" id="IPR002347">
    <property type="entry name" value="SDR_fam"/>
</dbReference>
<evidence type="ECO:0000256" key="1">
    <source>
        <dbReference type="ARBA" id="ARBA00006484"/>
    </source>
</evidence>
<organism evidence="4 5">
    <name type="scientific">Pseudomarimonas salicorniae</name>
    <dbReference type="NCBI Taxonomy" id="2933270"/>
    <lineage>
        <taxon>Bacteria</taxon>
        <taxon>Pseudomonadati</taxon>
        <taxon>Pseudomonadota</taxon>
        <taxon>Gammaproteobacteria</taxon>
        <taxon>Lysobacterales</taxon>
        <taxon>Lysobacteraceae</taxon>
        <taxon>Pseudomarimonas</taxon>
    </lineage>
</organism>
<comment type="similarity">
    <text evidence="1">Belongs to the short-chain dehydrogenases/reductases (SDR) family.</text>
</comment>
<evidence type="ECO:0000256" key="3">
    <source>
        <dbReference type="SAM" id="MobiDB-lite"/>
    </source>
</evidence>
<evidence type="ECO:0000256" key="2">
    <source>
        <dbReference type="ARBA" id="ARBA00023002"/>
    </source>
</evidence>
<proteinExistence type="inferred from homology"/>
<dbReference type="InterPro" id="IPR020904">
    <property type="entry name" value="Sc_DH/Rdtase_CS"/>
</dbReference>
<dbReference type="PRINTS" id="PR00081">
    <property type="entry name" value="GDHRDH"/>
</dbReference>
<evidence type="ECO:0000313" key="5">
    <source>
        <dbReference type="Proteomes" id="UP001431449"/>
    </source>
</evidence>
<dbReference type="PANTHER" id="PTHR48107">
    <property type="entry name" value="NADPH-DEPENDENT ALDEHYDE REDUCTASE-LIKE PROTEIN, CHLOROPLASTIC-RELATED"/>
    <property type="match status" value="1"/>
</dbReference>
<dbReference type="NCBIfam" id="NF005214">
    <property type="entry name" value="PRK06701.1"/>
    <property type="match status" value="1"/>
</dbReference>